<evidence type="ECO:0000313" key="2">
    <source>
        <dbReference type="EMBL" id="PSJ31489.1"/>
    </source>
</evidence>
<comment type="caution">
    <text evidence="2">The sequence shown here is derived from an EMBL/GenBank/DDBJ whole genome shotgun (WGS) entry which is preliminary data.</text>
</comment>
<dbReference type="Pfam" id="PF00092">
    <property type="entry name" value="VWA"/>
    <property type="match status" value="1"/>
</dbReference>
<dbReference type="SUPFAM" id="SSF53300">
    <property type="entry name" value="vWA-like"/>
    <property type="match status" value="1"/>
</dbReference>
<dbReference type="EMBL" id="JYGE01000003">
    <property type="protein sequence ID" value="PSJ31489.1"/>
    <property type="molecule type" value="Genomic_DNA"/>
</dbReference>
<dbReference type="CDD" id="cd00198">
    <property type="entry name" value="vWFA"/>
    <property type="match status" value="1"/>
</dbReference>
<protein>
    <submittedName>
        <fullName evidence="2">von Willebrand factor type A</fullName>
    </submittedName>
</protein>
<gene>
    <name evidence="2" type="ORF">UF10_02265</name>
</gene>
<dbReference type="PROSITE" id="PS50234">
    <property type="entry name" value="VWFA"/>
    <property type="match status" value="1"/>
</dbReference>
<reference evidence="2" key="1">
    <citation type="thesis" date="2015" institute="Rutgers" country="The State University of New Jersey, 14 College Farm Rd., New Brunswick, NJ, USA">
        <title>Ammonia toxicity in bacteria and its implications for treatment of and resource recovery from highly nitrogenous organic wastes.</title>
        <authorList>
            <person name="Luther A.K."/>
        </authorList>
    </citation>
    <scope>NUCLEOTIDE SEQUENCE</scope>
    <source>
        <strain evidence="2">RT-10B</strain>
    </source>
</reference>
<name>A0A2P7Q0I7_9FIRM</name>
<dbReference type="Gene3D" id="3.40.50.410">
    <property type="entry name" value="von Willebrand factor, type A domain"/>
    <property type="match status" value="1"/>
</dbReference>
<dbReference type="AlphaFoldDB" id="A0A2P7Q0I7"/>
<feature type="domain" description="VWFA" evidence="1">
    <location>
        <begin position="435"/>
        <end position="633"/>
    </location>
</feature>
<dbReference type="Proteomes" id="UP000241434">
    <property type="component" value="Unassembled WGS sequence"/>
</dbReference>
<dbReference type="InterPro" id="IPR036465">
    <property type="entry name" value="vWFA_dom_sf"/>
</dbReference>
<dbReference type="OrthoDB" id="1744702at2"/>
<keyword evidence="3" id="KW-1185">Reference proteome</keyword>
<organism evidence="2 3">
    <name type="scientific">Peptostreptococcus russellii</name>
    <dbReference type="NCBI Taxonomy" id="215200"/>
    <lineage>
        <taxon>Bacteria</taxon>
        <taxon>Bacillati</taxon>
        <taxon>Bacillota</taxon>
        <taxon>Clostridia</taxon>
        <taxon>Peptostreptococcales</taxon>
        <taxon>Peptostreptococcaceae</taxon>
        <taxon>Peptostreptococcus</taxon>
    </lineage>
</organism>
<dbReference type="RefSeq" id="WP_106776211.1">
    <property type="nucleotide sequence ID" value="NZ_JYGE01000003.1"/>
</dbReference>
<dbReference type="InterPro" id="IPR002035">
    <property type="entry name" value="VWF_A"/>
</dbReference>
<sequence>MVDLLDEEKLIEVSKKNLEEFLDKEARALASYTLDSSLMYLAEAKLEKFVFNASKGILYLPLASFLEDDIDHQQILWHIYYELALYPDWKKNTKRYAKRYLYWEREIESITFYIMKKIKRADLENDEAYQLPMIKNYVQREIMDFLYAIDKYISFLRVLQLCPRYRKKENFLNIVNYMQKTGRSMDSINSLPKHYAFSKSFLLYELYKEIPDISNTENPFKSKILNKDYFDFIRDNFIEEINSYQGIETREEFVRTFVYSEFERLWKEEIDEMTLYRSKGKMKDEFKKGKSGFENEEKELPKNLEISRDEQEEFLDEMLDDDIGLGGSPTNIDHIDLSSYGISQDDQEVFNYYANKMKYEREEMQKFWKKLIGSAKKEVSKKQKKQVKGKLDIDSFIQAYPEFVEAEKKSNYKNLEIFSRYLLEIEKNILPSKIEISFLIDNSGSMNPLKIDAARKALSVTLLSIEDFNRYLQSNSDRLNQSIKIYTETWFFGSGFYNVKKFNEKSSYEKEKSDIIRSIIKLNASDGATDDAACLKKIRESISEKQENELKKGNEIKIIFEITDGASSFPGSAKNEIDALSSKNVLVYGFQIGKISQKSRDSFDFIWNEGKEERGIILGEDISLLPKELLKLIKSNMKSIFI</sequence>
<evidence type="ECO:0000313" key="3">
    <source>
        <dbReference type="Proteomes" id="UP000241434"/>
    </source>
</evidence>
<accession>A0A2P7Q0I7</accession>
<evidence type="ECO:0000259" key="1">
    <source>
        <dbReference type="PROSITE" id="PS50234"/>
    </source>
</evidence>
<proteinExistence type="predicted"/>
<dbReference type="SMART" id="SM00327">
    <property type="entry name" value="VWA"/>
    <property type="match status" value="1"/>
</dbReference>